<keyword evidence="2" id="KW-1185">Reference proteome</keyword>
<name>A0ABS4KXH9_STRAV</name>
<dbReference type="EMBL" id="JAGGLQ010000001">
    <property type="protein sequence ID" value="MBP2034739.1"/>
    <property type="molecule type" value="Genomic_DNA"/>
</dbReference>
<accession>A0ABS4KXH9</accession>
<organism evidence="1 2">
    <name type="scientific">Streptomyces avidinii</name>
    <dbReference type="NCBI Taxonomy" id="1895"/>
    <lineage>
        <taxon>Bacteria</taxon>
        <taxon>Bacillati</taxon>
        <taxon>Actinomycetota</taxon>
        <taxon>Actinomycetes</taxon>
        <taxon>Kitasatosporales</taxon>
        <taxon>Streptomycetaceae</taxon>
        <taxon>Streptomyces</taxon>
    </lineage>
</organism>
<protein>
    <submittedName>
        <fullName evidence="1">Uncharacterized protein</fullName>
    </submittedName>
</protein>
<comment type="caution">
    <text evidence="1">The sequence shown here is derived from an EMBL/GenBank/DDBJ whole genome shotgun (WGS) entry which is preliminary data.</text>
</comment>
<dbReference type="Proteomes" id="UP001519310">
    <property type="component" value="Unassembled WGS sequence"/>
</dbReference>
<sequence>MPDRDVEGGGAPWGREGPVELVVGPRCAEVGLEAGVGGVLRVPDPARVVSPKTMSLYEAESVLERYRRPG</sequence>
<evidence type="ECO:0000313" key="2">
    <source>
        <dbReference type="Proteomes" id="UP001519310"/>
    </source>
</evidence>
<proteinExistence type="predicted"/>
<reference evidence="1 2" key="1">
    <citation type="submission" date="2021-03" db="EMBL/GenBank/DDBJ databases">
        <title>Genomic Encyclopedia of Type Strains, Phase IV (KMG-IV): sequencing the most valuable type-strain genomes for metagenomic binning, comparative biology and taxonomic classification.</title>
        <authorList>
            <person name="Goeker M."/>
        </authorList>
    </citation>
    <scope>NUCLEOTIDE SEQUENCE [LARGE SCALE GENOMIC DNA]</scope>
    <source>
        <strain evidence="1 2">DSM 40526</strain>
    </source>
</reference>
<evidence type="ECO:0000313" key="1">
    <source>
        <dbReference type="EMBL" id="MBP2034739.1"/>
    </source>
</evidence>
<gene>
    <name evidence="1" type="ORF">J2Z77_000523</name>
</gene>